<dbReference type="GO" id="GO:0006606">
    <property type="term" value="P:protein import into nucleus"/>
    <property type="evidence" value="ECO:0007669"/>
    <property type="project" value="TreeGrafter"/>
</dbReference>
<proteinExistence type="predicted"/>
<dbReference type="SUPFAM" id="SSF48371">
    <property type="entry name" value="ARM repeat"/>
    <property type="match status" value="1"/>
</dbReference>
<dbReference type="EMBL" id="ML996693">
    <property type="protein sequence ID" value="KAF2401277.1"/>
    <property type="molecule type" value="Genomic_DNA"/>
</dbReference>
<evidence type="ECO:0000259" key="5">
    <source>
        <dbReference type="PROSITE" id="PS50166"/>
    </source>
</evidence>
<dbReference type="InterPro" id="IPR016024">
    <property type="entry name" value="ARM-type_fold"/>
</dbReference>
<dbReference type="PANTHER" id="PTHR10997">
    <property type="entry name" value="IMPORTIN-7, 8, 11"/>
    <property type="match status" value="1"/>
</dbReference>
<evidence type="ECO:0000256" key="3">
    <source>
        <dbReference type="ARBA" id="ARBA00022927"/>
    </source>
</evidence>
<dbReference type="InterPro" id="IPR011989">
    <property type="entry name" value="ARM-like"/>
</dbReference>
<evidence type="ECO:0000256" key="4">
    <source>
        <dbReference type="ARBA" id="ARBA00023242"/>
    </source>
</evidence>
<keyword evidence="7" id="KW-1185">Reference proteome</keyword>
<dbReference type="Gene3D" id="1.25.10.10">
    <property type="entry name" value="Leucine-rich Repeat Variant"/>
    <property type="match status" value="1"/>
</dbReference>
<dbReference type="PANTHER" id="PTHR10997:SF9">
    <property type="entry name" value="IMPORTIN-9"/>
    <property type="match status" value="1"/>
</dbReference>
<keyword evidence="4" id="KW-0539">Nucleus</keyword>
<comment type="subcellular location">
    <subcellularLocation>
        <location evidence="1">Nucleus</location>
    </subcellularLocation>
</comment>
<dbReference type="AlphaFoldDB" id="A0A6G1HZM1"/>
<feature type="domain" description="Importin N-terminal" evidence="5">
    <location>
        <begin position="23"/>
        <end position="100"/>
    </location>
</feature>
<dbReference type="Pfam" id="PF25018">
    <property type="entry name" value="HEAT_IPO9_c"/>
    <property type="match status" value="1"/>
</dbReference>
<dbReference type="GO" id="GO:0031267">
    <property type="term" value="F:small GTPase binding"/>
    <property type="evidence" value="ECO:0007669"/>
    <property type="project" value="InterPro"/>
</dbReference>
<keyword evidence="2" id="KW-0813">Transport</keyword>
<reference evidence="6" key="1">
    <citation type="journal article" date="2020" name="Stud. Mycol.">
        <title>101 Dothideomycetes genomes: a test case for predicting lifestyles and emergence of pathogens.</title>
        <authorList>
            <person name="Haridas S."/>
            <person name="Albert R."/>
            <person name="Binder M."/>
            <person name="Bloem J."/>
            <person name="Labutti K."/>
            <person name="Salamov A."/>
            <person name="Andreopoulos B."/>
            <person name="Baker S."/>
            <person name="Barry K."/>
            <person name="Bills G."/>
            <person name="Bluhm B."/>
            <person name="Cannon C."/>
            <person name="Castanera R."/>
            <person name="Culley D."/>
            <person name="Daum C."/>
            <person name="Ezra D."/>
            <person name="Gonzalez J."/>
            <person name="Henrissat B."/>
            <person name="Kuo A."/>
            <person name="Liang C."/>
            <person name="Lipzen A."/>
            <person name="Lutzoni F."/>
            <person name="Magnuson J."/>
            <person name="Mondo S."/>
            <person name="Nolan M."/>
            <person name="Ohm R."/>
            <person name="Pangilinan J."/>
            <person name="Park H.-J."/>
            <person name="Ramirez L."/>
            <person name="Alfaro M."/>
            <person name="Sun H."/>
            <person name="Tritt A."/>
            <person name="Yoshinaga Y."/>
            <person name="Zwiers L.-H."/>
            <person name="Turgeon B."/>
            <person name="Goodwin S."/>
            <person name="Spatafora J."/>
            <person name="Crous P."/>
            <person name="Grigoriev I."/>
        </authorList>
    </citation>
    <scope>NUCLEOTIDE SEQUENCE</scope>
    <source>
        <strain evidence="6">CBS 262.69</strain>
    </source>
</reference>
<accession>A0A6G1HZM1</accession>
<dbReference type="InterPro" id="IPR056840">
    <property type="entry name" value="HEAT_IPO9_central"/>
</dbReference>
<evidence type="ECO:0000256" key="2">
    <source>
        <dbReference type="ARBA" id="ARBA00022448"/>
    </source>
</evidence>
<protein>
    <submittedName>
        <fullName evidence="6">ARM repeat-containing protein</fullName>
    </submittedName>
</protein>
<sequence>MEDQLIHLLANTQLPAEGPRKHAEQQLRSLYAAPGFALALTSIGSHDSVPVNIRQSALLSLKIFVLEAWSPQFDEFKGQVLVPDDEKLRIRQMLLTLAVSGTQDRKVKGAASYVVSKIANADFPEDWPDLLGTILQVIQTGAEDQLHGALKVLGDLVDECLNDVQFFRYARDLVKTVYDVAVNNNRKPIHRALAVNVFRVCFDILEMIMADNKDTVKVFADEALSAWMPFFMEVIKTQLPPPPSEEEENSRSETAQTYRGLVALKLQVIKVLMRIRTLFPSILAPQSPVLFSSIWEELSSLQAAYNRLFIEAQGQGRLVDNDGLPFSLDFLVLEELDFMQSCLRAAPVRKELENQLQQSQGTGSNWIVEVMKLVVGYSQITTEEEGLWNIDINVFLSEETSVTANFTPRTACGDLVIKLGEWLSVPTIEALLTYTRQLYSTPDNWKAKEAALYILSQLLGDYEHIQQHFTNEAAAACLEFAQYAIQQDDEFLRARGHILAGSLTMACPAAVGQVSSTFMQTSLQAINEDSSEVVQVSCIRTLQFYLQAVRSEITLSLQAAVIQALSNYIGAQDFADLAESEDLLVTMVETLRDAILLDKQVCLTGSGLDLLFTIASQSANNFNISCLVDETFEEVAEDLSKAGPDAYTQLCAKVLPSLMGVFDMGTLTEENALTNLAATLLSKLSKHGQEPLPNGFVATVMPKLNRILMEATDDELLKAATSCVRNILVHDYKQFFEWRNEQGKGGLEIALVIIDRLLGPSVDDNSAAEVGGLAAEVVEKAGAERLGPYLEQLLRAVAFRLGTATQAQFIQSLILVFARLSLVSAREVLDFLAGVQVGDQNGLQVVMSKWLENSVNFVGYDEIRQNVIALSKLYDLDDPRLSQIQVKGDLVINDSGRIVTRSQARRNPDHFTIVPANIKIIKVLVEELLHASGSRRDFNTADAVSEGSDENEEWEDDDDVLDLGLGTTKQGKFQASSVAHWRNGILSPSHAELMAFAEETPFANRQPDDETQAYLMQFFRNAAAKPGFGDIFNALSPAEQEKLQSFG</sequence>
<dbReference type="InterPro" id="IPR001494">
    <property type="entry name" value="Importin-beta_N"/>
</dbReference>
<evidence type="ECO:0000256" key="1">
    <source>
        <dbReference type="ARBA" id="ARBA00004123"/>
    </source>
</evidence>
<organism evidence="6 7">
    <name type="scientific">Trichodelitschia bisporula</name>
    <dbReference type="NCBI Taxonomy" id="703511"/>
    <lineage>
        <taxon>Eukaryota</taxon>
        <taxon>Fungi</taxon>
        <taxon>Dikarya</taxon>
        <taxon>Ascomycota</taxon>
        <taxon>Pezizomycotina</taxon>
        <taxon>Dothideomycetes</taxon>
        <taxon>Dothideomycetes incertae sedis</taxon>
        <taxon>Phaeotrichales</taxon>
        <taxon>Phaeotrichaceae</taxon>
        <taxon>Trichodelitschia</taxon>
    </lineage>
</organism>
<dbReference type="Proteomes" id="UP000799640">
    <property type="component" value="Unassembled WGS sequence"/>
</dbReference>
<dbReference type="GO" id="GO:0005635">
    <property type="term" value="C:nuclear envelope"/>
    <property type="evidence" value="ECO:0007669"/>
    <property type="project" value="TreeGrafter"/>
</dbReference>
<evidence type="ECO:0000313" key="6">
    <source>
        <dbReference type="EMBL" id="KAF2401277.1"/>
    </source>
</evidence>
<name>A0A6G1HZM1_9PEZI</name>
<dbReference type="GO" id="GO:0005829">
    <property type="term" value="C:cytosol"/>
    <property type="evidence" value="ECO:0007669"/>
    <property type="project" value="TreeGrafter"/>
</dbReference>
<dbReference type="Pfam" id="PF03810">
    <property type="entry name" value="IBN_N"/>
    <property type="match status" value="1"/>
</dbReference>
<keyword evidence="3" id="KW-0653">Protein transport</keyword>
<dbReference type="PROSITE" id="PS50166">
    <property type="entry name" value="IMPORTIN_B_NT"/>
    <property type="match status" value="1"/>
</dbReference>
<dbReference type="SMART" id="SM00913">
    <property type="entry name" value="IBN_N"/>
    <property type="match status" value="1"/>
</dbReference>
<dbReference type="FunFam" id="1.25.10.10:FF:000373">
    <property type="entry name" value="Importin beta-5 subunit, putative"/>
    <property type="match status" value="1"/>
</dbReference>
<dbReference type="OrthoDB" id="431626at2759"/>
<evidence type="ECO:0000313" key="7">
    <source>
        <dbReference type="Proteomes" id="UP000799640"/>
    </source>
</evidence>
<gene>
    <name evidence="6" type="ORF">EJ06DRAFT_384745</name>
</gene>